<evidence type="ECO:0008006" key="6">
    <source>
        <dbReference type="Google" id="ProtNLM"/>
    </source>
</evidence>
<evidence type="ECO:0000313" key="4">
    <source>
        <dbReference type="EMBL" id="SJZ75547.1"/>
    </source>
</evidence>
<keyword evidence="5" id="KW-1185">Reference proteome</keyword>
<dbReference type="RefSeq" id="WP_078787359.1">
    <property type="nucleotide sequence ID" value="NZ_FNHR01000005.1"/>
</dbReference>
<dbReference type="InterPro" id="IPR032267">
    <property type="entry name" value="DUF4832"/>
</dbReference>
<feature type="domain" description="DUF4874" evidence="3">
    <location>
        <begin position="61"/>
        <end position="242"/>
    </location>
</feature>
<evidence type="ECO:0000259" key="3">
    <source>
        <dbReference type="Pfam" id="PF16173"/>
    </source>
</evidence>
<keyword evidence="1" id="KW-0732">Signal</keyword>
<evidence type="ECO:0000259" key="2">
    <source>
        <dbReference type="Pfam" id="PF16116"/>
    </source>
</evidence>
<dbReference type="Pfam" id="PF16173">
    <property type="entry name" value="DUF4874"/>
    <property type="match status" value="1"/>
</dbReference>
<dbReference type="AlphaFoldDB" id="A0A1T4N914"/>
<protein>
    <recommendedName>
        <fullName evidence="6">DUF4832 domain-containing protein</fullName>
    </recommendedName>
</protein>
<evidence type="ECO:0000313" key="5">
    <source>
        <dbReference type="Proteomes" id="UP000189857"/>
    </source>
</evidence>
<organism evidence="4 5">
    <name type="scientific">Eubacterium ruminantium</name>
    <dbReference type="NCBI Taxonomy" id="42322"/>
    <lineage>
        <taxon>Bacteria</taxon>
        <taxon>Bacillati</taxon>
        <taxon>Bacillota</taxon>
        <taxon>Clostridia</taxon>
        <taxon>Eubacteriales</taxon>
        <taxon>Eubacteriaceae</taxon>
        <taxon>Eubacterium</taxon>
    </lineage>
</organism>
<feature type="chain" id="PRO_5010519676" description="DUF4832 domain-containing protein" evidence="1">
    <location>
        <begin position="34"/>
        <end position="674"/>
    </location>
</feature>
<gene>
    <name evidence="4" type="ORF">SAMN02745110_01525</name>
</gene>
<proteinExistence type="predicted"/>
<feature type="signal peptide" evidence="1">
    <location>
        <begin position="1"/>
        <end position="33"/>
    </location>
</feature>
<dbReference type="OrthoDB" id="9760654at2"/>
<dbReference type="EMBL" id="FUXA01000008">
    <property type="protein sequence ID" value="SJZ75547.1"/>
    <property type="molecule type" value="Genomic_DNA"/>
</dbReference>
<feature type="domain" description="DUF4832" evidence="2">
    <location>
        <begin position="270"/>
        <end position="499"/>
    </location>
</feature>
<reference evidence="4 5" key="1">
    <citation type="submission" date="2017-02" db="EMBL/GenBank/DDBJ databases">
        <authorList>
            <person name="Peterson S.W."/>
        </authorList>
    </citation>
    <scope>NUCLEOTIDE SEQUENCE [LARGE SCALE GENOMIC DNA]</scope>
    <source>
        <strain evidence="4 5">ATCC 17233</strain>
    </source>
</reference>
<sequence>MRKTKLKKLSKRILTGLLAAGMAVSAYSTPVKAAITCEHDVRNLTDIYDINYEESLEEVANPYRGFYKSEQINYKRGTGNEVRNPKNNFVHLRLDLSDFSANPVKGYDSDCYITDETTDMLKALRGTLDNCRKNHATVVVRFAYDYKYGGYTEDTTDSKGKFHKRSVWEPQSIDTVLQHQDAVGAVLRDYEDIIASVECGVFGKWGEMHGSQILTDKNLKKVMDKWLEVIPENISVTVRTPELYCRYTGADIQELDSEDYKTKPGDKTYRVGIFNDGYLGSKSDRGTYKNRETEISWIEDQSTHTLYGGEIVLFEGKGTPLNNAEYMEKEAFRTHTSYLNIGWNDHVIDDLRESTFQGKDPKYSGKTSSFTYVQNHLGYRYVVDGVKLTKETTNYENFAAEVSIKNVGFANVVKDMKTTVIIEGEGGKYEYPVSKLSKDKKESAENADPRNWLAGKTSVLKVNLDLPEKMKEGSYKVYLRVAYDENKKGIEGYPVKFANDDSSIWNETLGANYLGKFKVVSESTIEKEGAKVENKTSSKSPSYKIDKSSSFYTFSDKKDGCHISYTKSKTENWKNIAVNFSDVDTSKYKKVVIKVVPSRKGMNLGITNQDENKPVFYKDHWDKNNQFTSTKEQTITINLDSKNKNGIYIYCDATKNDTPSGEQTFVIKSITFKK</sequence>
<dbReference type="InterPro" id="IPR032379">
    <property type="entry name" value="DUF4874"/>
</dbReference>
<dbReference type="Proteomes" id="UP000189857">
    <property type="component" value="Unassembled WGS sequence"/>
</dbReference>
<dbReference type="Pfam" id="PF16116">
    <property type="entry name" value="DUF4832"/>
    <property type="match status" value="1"/>
</dbReference>
<evidence type="ECO:0000256" key="1">
    <source>
        <dbReference type="SAM" id="SignalP"/>
    </source>
</evidence>
<accession>A0A1T4N914</accession>
<name>A0A1T4N914_9FIRM</name>